<accession>A0ABR3Q4D0</accession>
<feature type="region of interest" description="Disordered" evidence="1">
    <location>
        <begin position="101"/>
        <end position="176"/>
    </location>
</feature>
<dbReference type="RefSeq" id="XP_069209530.1">
    <property type="nucleotide sequence ID" value="XM_069352112.1"/>
</dbReference>
<evidence type="ECO:0000256" key="1">
    <source>
        <dbReference type="SAM" id="MobiDB-lite"/>
    </source>
</evidence>
<organism evidence="3 4">
    <name type="scientific">Vanrija albida</name>
    <dbReference type="NCBI Taxonomy" id="181172"/>
    <lineage>
        <taxon>Eukaryota</taxon>
        <taxon>Fungi</taxon>
        <taxon>Dikarya</taxon>
        <taxon>Basidiomycota</taxon>
        <taxon>Agaricomycotina</taxon>
        <taxon>Tremellomycetes</taxon>
        <taxon>Trichosporonales</taxon>
        <taxon>Trichosporonaceae</taxon>
        <taxon>Vanrija</taxon>
    </lineage>
</organism>
<comment type="caution">
    <text evidence="3">The sequence shown here is derived from an EMBL/GenBank/DDBJ whole genome shotgun (WGS) entry which is preliminary data.</text>
</comment>
<evidence type="ECO:0000313" key="4">
    <source>
        <dbReference type="Proteomes" id="UP001565368"/>
    </source>
</evidence>
<evidence type="ECO:0000313" key="3">
    <source>
        <dbReference type="EMBL" id="KAL1409586.1"/>
    </source>
</evidence>
<protein>
    <recommendedName>
        <fullName evidence="5">Extracellular membrane protein CFEM domain-containing protein</fullName>
    </recommendedName>
</protein>
<sequence>MHIALATILLATLAAADVQRARLGVVPPGCEAACATFKNTFPTCDAYDITPACAKMCEIAGCGACILRSMGGSDGAVNSSGLAFADACAAIGTPVALPPGYSRTGASPSPTAAGGGGAQTPSTPATTPPLRETSPVPAAASTEASSPPAVITSAAGASTPGPTLSANSSASDAPATSGRWGFGSVSRFKHFTATPVQMFTATAGLALSSGAAARGVPTLLAVGCGAVALLYA</sequence>
<keyword evidence="4" id="KW-1185">Reference proteome</keyword>
<feature type="compositionally biased region" description="Low complexity" evidence="1">
    <location>
        <begin position="119"/>
        <end position="150"/>
    </location>
</feature>
<reference evidence="3 4" key="1">
    <citation type="submission" date="2023-08" db="EMBL/GenBank/DDBJ databases">
        <title>Annotated Genome Sequence of Vanrija albida AlHP1.</title>
        <authorList>
            <person name="Herzog R."/>
        </authorList>
    </citation>
    <scope>NUCLEOTIDE SEQUENCE [LARGE SCALE GENOMIC DNA]</scope>
    <source>
        <strain evidence="3 4">AlHP1</strain>
    </source>
</reference>
<evidence type="ECO:0008006" key="5">
    <source>
        <dbReference type="Google" id="ProtNLM"/>
    </source>
</evidence>
<evidence type="ECO:0000256" key="2">
    <source>
        <dbReference type="SAM" id="SignalP"/>
    </source>
</evidence>
<keyword evidence="2" id="KW-0732">Signal</keyword>
<name>A0ABR3Q4D0_9TREE</name>
<feature type="compositionally biased region" description="Polar residues" evidence="1">
    <location>
        <begin position="160"/>
        <end position="171"/>
    </location>
</feature>
<gene>
    <name evidence="3" type="ORF">Q8F55_003578</name>
</gene>
<dbReference type="Proteomes" id="UP001565368">
    <property type="component" value="Unassembled WGS sequence"/>
</dbReference>
<dbReference type="GeneID" id="95984621"/>
<feature type="signal peptide" evidence="2">
    <location>
        <begin position="1"/>
        <end position="16"/>
    </location>
</feature>
<dbReference type="EMBL" id="JBBXJM010000003">
    <property type="protein sequence ID" value="KAL1409586.1"/>
    <property type="molecule type" value="Genomic_DNA"/>
</dbReference>
<proteinExistence type="predicted"/>
<feature type="chain" id="PRO_5046656031" description="Extracellular membrane protein CFEM domain-containing protein" evidence="2">
    <location>
        <begin position="17"/>
        <end position="232"/>
    </location>
</feature>